<evidence type="ECO:0000256" key="4">
    <source>
        <dbReference type="ARBA" id="ARBA00023242"/>
    </source>
</evidence>
<evidence type="ECO:0000313" key="9">
    <source>
        <dbReference type="EMBL" id="KAJ9140303.1"/>
    </source>
</evidence>
<dbReference type="InterPro" id="IPR005539">
    <property type="entry name" value="ELK_dom"/>
</dbReference>
<dbReference type="PROSITE" id="PS51213">
    <property type="entry name" value="ELK"/>
    <property type="match status" value="1"/>
</dbReference>
<sequence>MDELCTFQSAASDYSMQFVPENMIPAPPDYHAFPSPGASFPVLGSDQFFSGSSVSDATSMVAEMQRGGGGGSEEFSSSTRAKIASHPLYPKLIKAYIDCQKVGAPPEMVYLLDEVRRESDLSKRSPVVPSCLEEDPELDQFMETYCDILVKYKSDLSRPLNEATTFLNDVEAQLNILCNSSSRTHVSDEAVGSSEEEGSGGGVEVKDCVRANEDRELKDKLLRKYSGYISTLKQEFSKKKKNGKLPKEATQILLNWWNIHYKWPYPTEADKIALADATGLDQKQISNWFINQRKRHWKPSENMQFTVADSTCGPFFMND</sequence>
<dbReference type="InterPro" id="IPR005540">
    <property type="entry name" value="KNOX1"/>
</dbReference>
<gene>
    <name evidence="9" type="ORF">P3X46_030966</name>
</gene>
<keyword evidence="2 5" id="KW-0238">DNA-binding</keyword>
<accession>A0ABQ9KIT0</accession>
<dbReference type="InterPro" id="IPR005541">
    <property type="entry name" value="KNOX2"/>
</dbReference>
<dbReference type="Pfam" id="PF03791">
    <property type="entry name" value="KNOX2"/>
    <property type="match status" value="1"/>
</dbReference>
<dbReference type="EMBL" id="JARPOI010000017">
    <property type="protein sequence ID" value="KAJ9140303.1"/>
    <property type="molecule type" value="Genomic_DNA"/>
</dbReference>
<dbReference type="PROSITE" id="PS00027">
    <property type="entry name" value="HOMEOBOX_1"/>
    <property type="match status" value="1"/>
</dbReference>
<evidence type="ECO:0008006" key="11">
    <source>
        <dbReference type="Google" id="ProtNLM"/>
    </source>
</evidence>
<dbReference type="Pfam" id="PF05920">
    <property type="entry name" value="Homeobox_KN"/>
    <property type="match status" value="1"/>
</dbReference>
<proteinExistence type="inferred from homology"/>
<evidence type="ECO:0000313" key="10">
    <source>
        <dbReference type="Proteomes" id="UP001174677"/>
    </source>
</evidence>
<keyword evidence="10" id="KW-1185">Reference proteome</keyword>
<evidence type="ECO:0000259" key="8">
    <source>
        <dbReference type="PROSITE" id="PS51213"/>
    </source>
</evidence>
<feature type="domain" description="ELK" evidence="8">
    <location>
        <begin position="216"/>
        <end position="236"/>
    </location>
</feature>
<dbReference type="InterPro" id="IPR017970">
    <property type="entry name" value="Homeobox_CS"/>
</dbReference>
<dbReference type="InterPro" id="IPR008422">
    <property type="entry name" value="KN_HD"/>
</dbReference>
<name>A0ABQ9KIT0_HEVBR</name>
<dbReference type="Pfam" id="PF03790">
    <property type="entry name" value="KNOX1"/>
    <property type="match status" value="1"/>
</dbReference>
<dbReference type="Pfam" id="PF03789">
    <property type="entry name" value="ELK"/>
    <property type="match status" value="1"/>
</dbReference>
<evidence type="ECO:0000259" key="7">
    <source>
        <dbReference type="PROSITE" id="PS50071"/>
    </source>
</evidence>
<evidence type="ECO:0000256" key="1">
    <source>
        <dbReference type="ARBA" id="ARBA00004123"/>
    </source>
</evidence>
<dbReference type="SMART" id="SM00389">
    <property type="entry name" value="HOX"/>
    <property type="match status" value="1"/>
</dbReference>
<comment type="caution">
    <text evidence="9">The sequence shown here is derived from an EMBL/GenBank/DDBJ whole genome shotgun (WGS) entry which is preliminary data.</text>
</comment>
<protein>
    <recommendedName>
        <fullName evidence="11">Homeobox protein knotted-1-like 6</fullName>
    </recommendedName>
</protein>
<dbReference type="InterPro" id="IPR001356">
    <property type="entry name" value="HD"/>
</dbReference>
<dbReference type="SUPFAM" id="SSF46689">
    <property type="entry name" value="Homeodomain-like"/>
    <property type="match status" value="1"/>
</dbReference>
<feature type="domain" description="Homeobox" evidence="7">
    <location>
        <begin position="236"/>
        <end position="299"/>
    </location>
</feature>
<comment type="similarity">
    <text evidence="6">Belongs to the TALE/KNOX homeobox family.</text>
</comment>
<feature type="DNA-binding region" description="Homeobox; TALE-type" evidence="5">
    <location>
        <begin position="237"/>
        <end position="300"/>
    </location>
</feature>
<dbReference type="SMART" id="SM01188">
    <property type="entry name" value="ELK"/>
    <property type="match status" value="1"/>
</dbReference>
<keyword evidence="3 5" id="KW-0371">Homeobox</keyword>
<evidence type="ECO:0000256" key="6">
    <source>
        <dbReference type="PROSITE-ProRule" id="PRU00559"/>
    </source>
</evidence>
<dbReference type="PANTHER" id="PTHR11850">
    <property type="entry name" value="HOMEOBOX PROTEIN TRANSCRIPTION FACTORS"/>
    <property type="match status" value="1"/>
</dbReference>
<comment type="subcellular location">
    <subcellularLocation>
        <location evidence="1 5">Nucleus</location>
    </subcellularLocation>
</comment>
<evidence type="ECO:0000256" key="5">
    <source>
        <dbReference type="PROSITE-ProRule" id="PRU00108"/>
    </source>
</evidence>
<dbReference type="InterPro" id="IPR050224">
    <property type="entry name" value="TALE_homeobox"/>
</dbReference>
<dbReference type="SMART" id="SM01255">
    <property type="entry name" value="KNOX1"/>
    <property type="match status" value="1"/>
</dbReference>
<dbReference type="PROSITE" id="PS50071">
    <property type="entry name" value="HOMEOBOX_2"/>
    <property type="match status" value="1"/>
</dbReference>
<dbReference type="SMART" id="SM01256">
    <property type="entry name" value="KNOX2"/>
    <property type="match status" value="1"/>
</dbReference>
<evidence type="ECO:0000256" key="2">
    <source>
        <dbReference type="ARBA" id="ARBA00023125"/>
    </source>
</evidence>
<reference evidence="9" key="1">
    <citation type="journal article" date="2023" name="Plant Biotechnol. J.">
        <title>Chromosome-level wild Hevea brasiliensis genome provides new tools for genomic-assisted breeding and valuable loci to elevate rubber yield.</title>
        <authorList>
            <person name="Cheng H."/>
            <person name="Song X."/>
            <person name="Hu Y."/>
            <person name="Wu T."/>
            <person name="Yang Q."/>
            <person name="An Z."/>
            <person name="Feng S."/>
            <person name="Deng Z."/>
            <person name="Wu W."/>
            <person name="Zeng X."/>
            <person name="Tu M."/>
            <person name="Wang X."/>
            <person name="Huang H."/>
        </authorList>
    </citation>
    <scope>NUCLEOTIDE SEQUENCE</scope>
    <source>
        <strain evidence="9">MT/VB/25A 57/8</strain>
    </source>
</reference>
<keyword evidence="4 5" id="KW-0539">Nucleus</keyword>
<dbReference type="Gene3D" id="1.10.10.60">
    <property type="entry name" value="Homeodomain-like"/>
    <property type="match status" value="1"/>
</dbReference>
<dbReference type="CDD" id="cd00086">
    <property type="entry name" value="homeodomain"/>
    <property type="match status" value="1"/>
</dbReference>
<organism evidence="9 10">
    <name type="scientific">Hevea brasiliensis</name>
    <name type="common">Para rubber tree</name>
    <name type="synonym">Siphonia brasiliensis</name>
    <dbReference type="NCBI Taxonomy" id="3981"/>
    <lineage>
        <taxon>Eukaryota</taxon>
        <taxon>Viridiplantae</taxon>
        <taxon>Streptophyta</taxon>
        <taxon>Embryophyta</taxon>
        <taxon>Tracheophyta</taxon>
        <taxon>Spermatophyta</taxon>
        <taxon>Magnoliopsida</taxon>
        <taxon>eudicotyledons</taxon>
        <taxon>Gunneridae</taxon>
        <taxon>Pentapetalae</taxon>
        <taxon>rosids</taxon>
        <taxon>fabids</taxon>
        <taxon>Malpighiales</taxon>
        <taxon>Euphorbiaceae</taxon>
        <taxon>Crotonoideae</taxon>
        <taxon>Micrandreae</taxon>
        <taxon>Hevea</taxon>
    </lineage>
</organism>
<evidence type="ECO:0000256" key="3">
    <source>
        <dbReference type="ARBA" id="ARBA00023155"/>
    </source>
</evidence>
<dbReference type="Proteomes" id="UP001174677">
    <property type="component" value="Chromosome 17"/>
</dbReference>
<dbReference type="InterPro" id="IPR009057">
    <property type="entry name" value="Homeodomain-like_sf"/>
</dbReference>